<name>A0ACD5U410_AVESA</name>
<proteinExistence type="predicted"/>
<sequence>MASAAVARRGPALATIKKLLAEPSATGAPVACYALRPAAVRRMYNTQGKEVLRYDDDDTNGESGREHEDADAGNRRRARDSDVFSLDVLDPFGAPTSLGRLLALMEDAVAGSGLSAARRAGSVVKEDDDAVYLKVPMPGLGKEHVKVWAEQNSLVIKGEGEKDAWDGDDADAAVTRYSHRIEVAADAYKMDKIKAEMKNGVLRVTLPKLKKEERKDVFQVTIE</sequence>
<protein>
    <submittedName>
        <fullName evidence="1">Uncharacterized protein</fullName>
    </submittedName>
</protein>
<reference evidence="1" key="2">
    <citation type="submission" date="2025-09" db="UniProtKB">
        <authorList>
            <consortium name="EnsemblPlants"/>
        </authorList>
    </citation>
    <scope>IDENTIFICATION</scope>
</reference>
<accession>A0ACD5U410</accession>
<evidence type="ECO:0000313" key="2">
    <source>
        <dbReference type="Proteomes" id="UP001732700"/>
    </source>
</evidence>
<organism evidence="1 2">
    <name type="scientific">Avena sativa</name>
    <name type="common">Oat</name>
    <dbReference type="NCBI Taxonomy" id="4498"/>
    <lineage>
        <taxon>Eukaryota</taxon>
        <taxon>Viridiplantae</taxon>
        <taxon>Streptophyta</taxon>
        <taxon>Embryophyta</taxon>
        <taxon>Tracheophyta</taxon>
        <taxon>Spermatophyta</taxon>
        <taxon>Magnoliopsida</taxon>
        <taxon>Liliopsida</taxon>
        <taxon>Poales</taxon>
        <taxon>Poaceae</taxon>
        <taxon>BOP clade</taxon>
        <taxon>Pooideae</taxon>
        <taxon>Poodae</taxon>
        <taxon>Poeae</taxon>
        <taxon>Poeae Chloroplast Group 1 (Aveneae type)</taxon>
        <taxon>Aveninae</taxon>
        <taxon>Avena</taxon>
    </lineage>
</organism>
<reference evidence="1" key="1">
    <citation type="submission" date="2021-05" db="EMBL/GenBank/DDBJ databases">
        <authorList>
            <person name="Scholz U."/>
            <person name="Mascher M."/>
            <person name="Fiebig A."/>
        </authorList>
    </citation>
    <scope>NUCLEOTIDE SEQUENCE [LARGE SCALE GENOMIC DNA]</scope>
</reference>
<keyword evidence="2" id="KW-1185">Reference proteome</keyword>
<dbReference type="EnsemblPlants" id="AVESA.00010b.r2.1DG0176410.1">
    <property type="protein sequence ID" value="AVESA.00010b.r2.1DG0176410.1.CDS"/>
    <property type="gene ID" value="AVESA.00010b.r2.1DG0176410"/>
</dbReference>
<evidence type="ECO:0000313" key="1">
    <source>
        <dbReference type="EnsemblPlants" id="AVESA.00010b.r2.1DG0176410.1.CDS"/>
    </source>
</evidence>
<dbReference type="Proteomes" id="UP001732700">
    <property type="component" value="Chromosome 1D"/>
</dbReference>